<dbReference type="PRINTS" id="PR00385">
    <property type="entry name" value="P450"/>
</dbReference>
<dbReference type="GO" id="GO:0016705">
    <property type="term" value="F:oxidoreductase activity, acting on paired donors, with incorporation or reduction of molecular oxygen"/>
    <property type="evidence" value="ECO:0007669"/>
    <property type="project" value="InterPro"/>
</dbReference>
<dbReference type="AlphaFoldDB" id="A0A9P0DEP3"/>
<dbReference type="InterPro" id="IPR001128">
    <property type="entry name" value="Cyt_P450"/>
</dbReference>
<dbReference type="Proteomes" id="UP001153737">
    <property type="component" value="Chromosome 11"/>
</dbReference>
<dbReference type="SUPFAM" id="SSF48264">
    <property type="entry name" value="Cytochrome P450"/>
    <property type="match status" value="1"/>
</dbReference>
<feature type="transmembrane region" description="Helical" evidence="16">
    <location>
        <begin position="34"/>
        <end position="52"/>
    </location>
</feature>
<dbReference type="PRINTS" id="PR00463">
    <property type="entry name" value="EP450I"/>
</dbReference>
<gene>
    <name evidence="17" type="ORF">PHAECO_LOCUS2601</name>
</gene>
<evidence type="ECO:0000256" key="5">
    <source>
        <dbReference type="ARBA" id="ARBA00010617"/>
    </source>
</evidence>
<dbReference type="InterPro" id="IPR050196">
    <property type="entry name" value="Cytochrome_P450_Monoox"/>
</dbReference>
<comment type="subcellular location">
    <subcellularLocation>
        <location evidence="4">Endoplasmic reticulum membrane</location>
        <topology evidence="4">Peripheral membrane protein</topology>
    </subcellularLocation>
    <subcellularLocation>
        <location evidence="3">Microsome membrane</location>
        <topology evidence="3">Peripheral membrane protein</topology>
    </subcellularLocation>
</comment>
<dbReference type="InterPro" id="IPR036396">
    <property type="entry name" value="Cyt_P450_sf"/>
</dbReference>
<comment type="cofactor">
    <cofactor evidence="1 14">
        <name>heme</name>
        <dbReference type="ChEBI" id="CHEBI:30413"/>
    </cofactor>
</comment>
<name>A0A9P0DEP3_PHACE</name>
<reference evidence="17" key="1">
    <citation type="submission" date="2022-01" db="EMBL/GenBank/DDBJ databases">
        <authorList>
            <person name="King R."/>
        </authorList>
    </citation>
    <scope>NUCLEOTIDE SEQUENCE</scope>
</reference>
<dbReference type="InterPro" id="IPR002401">
    <property type="entry name" value="Cyt_P450_E_grp-I"/>
</dbReference>
<comment type="similarity">
    <text evidence="5 15">Belongs to the cytochrome P450 family.</text>
</comment>
<evidence type="ECO:0000256" key="9">
    <source>
        <dbReference type="ARBA" id="ARBA00022848"/>
    </source>
</evidence>
<evidence type="ECO:0000256" key="4">
    <source>
        <dbReference type="ARBA" id="ARBA00004406"/>
    </source>
</evidence>
<keyword evidence="16" id="KW-0812">Transmembrane</keyword>
<evidence type="ECO:0000256" key="10">
    <source>
        <dbReference type="ARBA" id="ARBA00023002"/>
    </source>
</evidence>
<evidence type="ECO:0000256" key="3">
    <source>
        <dbReference type="ARBA" id="ARBA00004174"/>
    </source>
</evidence>
<dbReference type="PANTHER" id="PTHR24291:SF189">
    <property type="entry name" value="CYTOCHROME P450 4C3-RELATED"/>
    <property type="match status" value="1"/>
</dbReference>
<evidence type="ECO:0000256" key="16">
    <source>
        <dbReference type="SAM" id="Phobius"/>
    </source>
</evidence>
<evidence type="ECO:0000256" key="7">
    <source>
        <dbReference type="ARBA" id="ARBA00022723"/>
    </source>
</evidence>
<reference evidence="17" key="2">
    <citation type="submission" date="2022-10" db="EMBL/GenBank/DDBJ databases">
        <authorList>
            <consortium name="ENA_rothamsted_submissions"/>
            <consortium name="culmorum"/>
            <person name="King R."/>
        </authorList>
    </citation>
    <scope>NUCLEOTIDE SEQUENCE</scope>
</reference>
<accession>A0A9P0DEP3</accession>
<dbReference type="InterPro" id="IPR017972">
    <property type="entry name" value="Cyt_P450_CS"/>
</dbReference>
<organism evidence="17 18">
    <name type="scientific">Phaedon cochleariae</name>
    <name type="common">Mustard beetle</name>
    <dbReference type="NCBI Taxonomy" id="80249"/>
    <lineage>
        <taxon>Eukaryota</taxon>
        <taxon>Metazoa</taxon>
        <taxon>Ecdysozoa</taxon>
        <taxon>Arthropoda</taxon>
        <taxon>Hexapoda</taxon>
        <taxon>Insecta</taxon>
        <taxon>Pterygota</taxon>
        <taxon>Neoptera</taxon>
        <taxon>Endopterygota</taxon>
        <taxon>Coleoptera</taxon>
        <taxon>Polyphaga</taxon>
        <taxon>Cucujiformia</taxon>
        <taxon>Chrysomeloidea</taxon>
        <taxon>Chrysomelidae</taxon>
        <taxon>Chrysomelinae</taxon>
        <taxon>Chrysomelini</taxon>
        <taxon>Phaedon</taxon>
    </lineage>
</organism>
<dbReference type="EMBL" id="OU896717">
    <property type="protein sequence ID" value="CAH1118516.1"/>
    <property type="molecule type" value="Genomic_DNA"/>
</dbReference>
<evidence type="ECO:0000256" key="14">
    <source>
        <dbReference type="PIRSR" id="PIRSR602401-1"/>
    </source>
</evidence>
<evidence type="ECO:0000256" key="1">
    <source>
        <dbReference type="ARBA" id="ARBA00001971"/>
    </source>
</evidence>
<keyword evidence="12 15" id="KW-0503">Monooxygenase</keyword>
<evidence type="ECO:0000256" key="6">
    <source>
        <dbReference type="ARBA" id="ARBA00022617"/>
    </source>
</evidence>
<evidence type="ECO:0000256" key="11">
    <source>
        <dbReference type="ARBA" id="ARBA00023004"/>
    </source>
</evidence>
<keyword evidence="16" id="KW-1133">Transmembrane helix</keyword>
<keyword evidence="7 14" id="KW-0479">Metal-binding</keyword>
<dbReference type="GO" id="GO:0005506">
    <property type="term" value="F:iron ion binding"/>
    <property type="evidence" value="ECO:0007669"/>
    <property type="project" value="InterPro"/>
</dbReference>
<evidence type="ECO:0000256" key="13">
    <source>
        <dbReference type="ARBA" id="ARBA00023136"/>
    </source>
</evidence>
<evidence type="ECO:0000313" key="18">
    <source>
        <dbReference type="Proteomes" id="UP001153737"/>
    </source>
</evidence>
<keyword evidence="11 14" id="KW-0408">Iron</keyword>
<dbReference type="OrthoDB" id="1470350at2759"/>
<dbReference type="GO" id="GO:0005789">
    <property type="term" value="C:endoplasmic reticulum membrane"/>
    <property type="evidence" value="ECO:0007669"/>
    <property type="project" value="UniProtKB-SubCell"/>
</dbReference>
<dbReference type="Gene3D" id="1.10.630.10">
    <property type="entry name" value="Cytochrome P450"/>
    <property type="match status" value="1"/>
</dbReference>
<evidence type="ECO:0000256" key="2">
    <source>
        <dbReference type="ARBA" id="ARBA00003690"/>
    </source>
</evidence>
<evidence type="ECO:0008006" key="19">
    <source>
        <dbReference type="Google" id="ProtNLM"/>
    </source>
</evidence>
<protein>
    <recommendedName>
        <fullName evidence="19">Cytochrome P450</fullName>
    </recommendedName>
</protein>
<keyword evidence="13 16" id="KW-0472">Membrane</keyword>
<evidence type="ECO:0000313" key="17">
    <source>
        <dbReference type="EMBL" id="CAH1118516.1"/>
    </source>
</evidence>
<dbReference type="PROSITE" id="PS00086">
    <property type="entry name" value="CYTOCHROME_P450"/>
    <property type="match status" value="1"/>
</dbReference>
<dbReference type="Pfam" id="PF00067">
    <property type="entry name" value="p450"/>
    <property type="match status" value="1"/>
</dbReference>
<feature type="binding site" description="axial binding residue" evidence="14">
    <location>
        <position position="476"/>
    </location>
    <ligand>
        <name>heme</name>
        <dbReference type="ChEBI" id="CHEBI:30413"/>
    </ligand>
    <ligandPart>
        <name>Fe</name>
        <dbReference type="ChEBI" id="CHEBI:18248"/>
    </ligandPart>
</feature>
<proteinExistence type="inferred from homology"/>
<keyword evidence="9" id="KW-0492">Microsome</keyword>
<keyword evidence="10 15" id="KW-0560">Oxidoreductase</keyword>
<evidence type="ECO:0000256" key="8">
    <source>
        <dbReference type="ARBA" id="ARBA00022824"/>
    </source>
</evidence>
<comment type="function">
    <text evidence="2">May be involved in the metabolism of insect hormones and in the breakdown of synthetic insecticides.</text>
</comment>
<keyword evidence="8" id="KW-0256">Endoplasmic reticulum</keyword>
<dbReference type="CDD" id="cd20628">
    <property type="entry name" value="CYP4"/>
    <property type="match status" value="1"/>
</dbReference>
<sequence length="530" mass="61919">MEVCQDIQIDPVLRDGNFTELPMKQTANLRANQILIVILSGIITLWYILLLWKRSKLYFHSWNVPGPMNLPFIGIAYLFLGTNATDIMGTLIKIQKQYPNYFKAWFGPKLLYFLSDPVHLEKVLTNPKSLNKDDLYDFISEVIGTGIMTAKVKKWRKHRKVIMPAFNQKILESFVEIFADQSEVFADQLEKYVGRKDLDLFKLISSCTLDIICETAMGVKMNLQTTDCDFGHNLDKIMEIVTYRIFHIWQHIRIMRMLFPMNWQFRNYEKKFRDFTTAVVKRKMEEYEAAKQNYRKSSLVAAIEEENPKRKLAFLDLILENSNFTEKELIEEVEIFLIAGTDTTASAICCILTMLGMFQDIQQKVYEEIFEIMGPDRKVVPADLPEMKYTERVIKESLRIFPVAAFFVRSVGENIDMGEFVVPEGSSVFFGPVHIQRNPKYWPDPLKFDPDRFLPENVAKRHPCTYIPFSFGPRNCIGVRYAMMNMKTILANTLRRYKVFTQYKSIKEIKLKSNVVLRMKDGSKVWVESR</sequence>
<evidence type="ECO:0000256" key="15">
    <source>
        <dbReference type="RuleBase" id="RU000461"/>
    </source>
</evidence>
<keyword evidence="18" id="KW-1185">Reference proteome</keyword>
<evidence type="ECO:0000256" key="12">
    <source>
        <dbReference type="ARBA" id="ARBA00023033"/>
    </source>
</evidence>
<dbReference type="PANTHER" id="PTHR24291">
    <property type="entry name" value="CYTOCHROME P450 FAMILY 4"/>
    <property type="match status" value="1"/>
</dbReference>
<dbReference type="GO" id="GO:0020037">
    <property type="term" value="F:heme binding"/>
    <property type="evidence" value="ECO:0007669"/>
    <property type="project" value="InterPro"/>
</dbReference>
<dbReference type="GO" id="GO:0004497">
    <property type="term" value="F:monooxygenase activity"/>
    <property type="evidence" value="ECO:0007669"/>
    <property type="project" value="UniProtKB-KW"/>
</dbReference>
<keyword evidence="6 14" id="KW-0349">Heme</keyword>